<gene>
    <name evidence="3" type="ORF">HAHE_22180</name>
</gene>
<dbReference type="GO" id="GO:0016746">
    <property type="term" value="F:acyltransferase activity"/>
    <property type="evidence" value="ECO:0007669"/>
    <property type="project" value="UniProtKB-KW"/>
</dbReference>
<evidence type="ECO:0000259" key="2">
    <source>
        <dbReference type="Pfam" id="PF01757"/>
    </source>
</evidence>
<proteinExistence type="predicted"/>
<sequence length="402" mass="45181">MDKRLHELDALRGLAALSVLFSHLFLVLPLVWGTAHPRGHPWYLQMFMFSPLRIFWAGHEAVMFFFVLSGFVLALPFFGTKPAVPYPLYLAKRILRIYSPYIVAALVAMGLREVLYKGDVGGVSGWFNQSWKVSATPEAIGQHLLMIGSFNNSEFNPVLWSLVHEMRISIVFPLIALGLVRHQKIVVALPILFTTIYWLAGSLNFRGIMSFDHDYFATLHYSGFFILGSLLAKYRKGLVRVLSAASRSGKLALLSAAVLAYTNPFWFPYIDVPGPGWINALFAKRWFHEWITAGGVAVFMLLAIMPGVISRVLRARPLVFLGAISYSLYLFHAVILKALVTLAAEEFPLGIVLLCVVPVALVAAAASWRWIEVPSIRLGKSISAWWYRHFPETRTMRSDKLP</sequence>
<keyword evidence="3" id="KW-0808">Transferase</keyword>
<accession>A0ABM7RDW1</accession>
<reference evidence="3 4" key="1">
    <citation type="submission" date="2021-06" db="EMBL/GenBank/DDBJ databases">
        <title>Complete genome of Haloferula helveola possessing various polysaccharide degrading enzymes.</title>
        <authorList>
            <person name="Takami H."/>
            <person name="Huang C."/>
            <person name="Hamasaki K."/>
        </authorList>
    </citation>
    <scope>NUCLEOTIDE SEQUENCE [LARGE SCALE GENOMIC DNA]</scope>
    <source>
        <strain evidence="3 4">CN-1</strain>
    </source>
</reference>
<protein>
    <submittedName>
        <fullName evidence="3">Acyltransferase</fullName>
    </submittedName>
</protein>
<dbReference type="Proteomes" id="UP001374893">
    <property type="component" value="Chromosome"/>
</dbReference>
<feature type="transmembrane region" description="Helical" evidence="1">
    <location>
        <begin position="158"/>
        <end position="180"/>
    </location>
</feature>
<organism evidence="3 4">
    <name type="scientific">Haloferula helveola</name>
    <dbReference type="NCBI Taxonomy" id="490095"/>
    <lineage>
        <taxon>Bacteria</taxon>
        <taxon>Pseudomonadati</taxon>
        <taxon>Verrucomicrobiota</taxon>
        <taxon>Verrucomicrobiia</taxon>
        <taxon>Verrucomicrobiales</taxon>
        <taxon>Verrucomicrobiaceae</taxon>
        <taxon>Haloferula</taxon>
    </lineage>
</organism>
<name>A0ABM7RDW1_9BACT</name>
<keyword evidence="3" id="KW-0012">Acyltransferase</keyword>
<dbReference type="InterPro" id="IPR002656">
    <property type="entry name" value="Acyl_transf_3_dom"/>
</dbReference>
<dbReference type="InterPro" id="IPR050879">
    <property type="entry name" value="Acyltransferase_3"/>
</dbReference>
<feature type="domain" description="Acyltransferase 3" evidence="2">
    <location>
        <begin position="6"/>
        <end position="364"/>
    </location>
</feature>
<feature type="transmembrane region" description="Helical" evidence="1">
    <location>
        <begin position="349"/>
        <end position="371"/>
    </location>
</feature>
<feature type="transmembrane region" description="Helical" evidence="1">
    <location>
        <begin position="187"/>
        <end position="209"/>
    </location>
</feature>
<evidence type="ECO:0000313" key="4">
    <source>
        <dbReference type="Proteomes" id="UP001374893"/>
    </source>
</evidence>
<feature type="transmembrane region" description="Helical" evidence="1">
    <location>
        <begin position="252"/>
        <end position="270"/>
    </location>
</feature>
<keyword evidence="1" id="KW-0472">Membrane</keyword>
<evidence type="ECO:0000256" key="1">
    <source>
        <dbReference type="SAM" id="Phobius"/>
    </source>
</evidence>
<feature type="transmembrane region" description="Helical" evidence="1">
    <location>
        <begin position="215"/>
        <end position="232"/>
    </location>
</feature>
<feature type="transmembrane region" description="Helical" evidence="1">
    <location>
        <begin position="98"/>
        <end position="116"/>
    </location>
</feature>
<feature type="transmembrane region" description="Helical" evidence="1">
    <location>
        <begin position="290"/>
        <end position="309"/>
    </location>
</feature>
<keyword evidence="4" id="KW-1185">Reference proteome</keyword>
<evidence type="ECO:0000313" key="3">
    <source>
        <dbReference type="EMBL" id="BCX48310.1"/>
    </source>
</evidence>
<dbReference type="PANTHER" id="PTHR23028">
    <property type="entry name" value="ACETYLTRANSFERASE"/>
    <property type="match status" value="1"/>
</dbReference>
<dbReference type="PANTHER" id="PTHR23028:SF53">
    <property type="entry name" value="ACYL_TRANSF_3 DOMAIN-CONTAINING PROTEIN"/>
    <property type="match status" value="1"/>
</dbReference>
<keyword evidence="1" id="KW-0812">Transmembrane</keyword>
<dbReference type="EMBL" id="AP024702">
    <property type="protein sequence ID" value="BCX48310.1"/>
    <property type="molecule type" value="Genomic_DNA"/>
</dbReference>
<feature type="transmembrane region" description="Helical" evidence="1">
    <location>
        <begin position="54"/>
        <end position="78"/>
    </location>
</feature>
<dbReference type="RefSeq" id="WP_338684438.1">
    <property type="nucleotide sequence ID" value="NZ_AP024702.1"/>
</dbReference>
<dbReference type="Pfam" id="PF01757">
    <property type="entry name" value="Acyl_transf_3"/>
    <property type="match status" value="1"/>
</dbReference>
<keyword evidence="1" id="KW-1133">Transmembrane helix</keyword>
<feature type="transmembrane region" description="Helical" evidence="1">
    <location>
        <begin position="12"/>
        <end position="34"/>
    </location>
</feature>
<feature type="transmembrane region" description="Helical" evidence="1">
    <location>
        <begin position="318"/>
        <end position="343"/>
    </location>
</feature>